<sequence length="313" mass="37205">MEKYIKAISDGYYGYWNYLINEILNPSWHNYFYWLVGASLVIWLMEIVFPWRKNQALIREHFWLDIFYLFWNYFLFALVAYNALSMVAVEAFNDFLGLFGITNIVAIKVDQLPHWVQLLIIFVVRDFMQWAIHCMYHHVGWMWEFHKVHHSTREMGFAALLRYHWMENVIYRTLEYIPLAMIGFGITDFFIVHIFTLVLGQLGHANLYIPLGPFRYVINGPQMHLWHHARELPESHPHGFNYGISLSLWDFLFRTNYWPSDDENLPVGLPDEEKFPEDFVGQTLVPFKRIFAKGTKKTSEENPTGSLPNQPIN</sequence>
<dbReference type="RefSeq" id="WP_264808830.1">
    <property type="nucleotide sequence ID" value="NZ_CP110226.1"/>
</dbReference>
<comment type="subcellular location">
    <subcellularLocation>
        <location evidence="1">Endomembrane system</location>
        <topology evidence="1">Multi-pass membrane protein</topology>
    </subcellularLocation>
</comment>
<dbReference type="InterPro" id="IPR051689">
    <property type="entry name" value="Sterol_desaturase/TMEM195"/>
</dbReference>
<dbReference type="Pfam" id="PF04116">
    <property type="entry name" value="FA_hydroxylase"/>
    <property type="match status" value="1"/>
</dbReference>
<protein>
    <submittedName>
        <fullName evidence="9">Sterol desaturase family protein</fullName>
    </submittedName>
</protein>
<organism evidence="9 10">
    <name type="scientific">Algoriphagus halophytocola</name>
    <dbReference type="NCBI Taxonomy" id="2991499"/>
    <lineage>
        <taxon>Bacteria</taxon>
        <taxon>Pseudomonadati</taxon>
        <taxon>Bacteroidota</taxon>
        <taxon>Cytophagia</taxon>
        <taxon>Cytophagales</taxon>
        <taxon>Cyclobacteriaceae</taxon>
        <taxon>Algoriphagus</taxon>
    </lineage>
</organism>
<gene>
    <name evidence="9" type="ORF">OM944_17115</name>
</gene>
<evidence type="ECO:0000313" key="9">
    <source>
        <dbReference type="EMBL" id="UZD22365.1"/>
    </source>
</evidence>
<feature type="transmembrane region" description="Helical" evidence="7">
    <location>
        <begin position="62"/>
        <end position="81"/>
    </location>
</feature>
<dbReference type="PANTHER" id="PTHR21624:SF1">
    <property type="entry name" value="ALKYLGLYCEROL MONOOXYGENASE"/>
    <property type="match status" value="1"/>
</dbReference>
<feature type="transmembrane region" description="Helical" evidence="7">
    <location>
        <begin position="176"/>
        <end position="199"/>
    </location>
</feature>
<keyword evidence="10" id="KW-1185">Reference proteome</keyword>
<feature type="domain" description="Fatty acid hydroxylase" evidence="8">
    <location>
        <begin position="119"/>
        <end position="255"/>
    </location>
</feature>
<evidence type="ECO:0000313" key="10">
    <source>
        <dbReference type="Proteomes" id="UP001163156"/>
    </source>
</evidence>
<evidence type="ECO:0000256" key="2">
    <source>
        <dbReference type="ARBA" id="ARBA00022692"/>
    </source>
</evidence>
<evidence type="ECO:0000256" key="7">
    <source>
        <dbReference type="SAM" id="Phobius"/>
    </source>
</evidence>
<dbReference type="EMBL" id="CP110226">
    <property type="protein sequence ID" value="UZD22365.1"/>
    <property type="molecule type" value="Genomic_DNA"/>
</dbReference>
<keyword evidence="6 7" id="KW-0472">Membrane</keyword>
<keyword evidence="3 7" id="KW-1133">Transmembrane helix</keyword>
<evidence type="ECO:0000259" key="8">
    <source>
        <dbReference type="Pfam" id="PF04116"/>
    </source>
</evidence>
<accession>A0ABY6MEY1</accession>
<proteinExistence type="predicted"/>
<evidence type="ECO:0000256" key="6">
    <source>
        <dbReference type="ARBA" id="ARBA00023136"/>
    </source>
</evidence>
<keyword evidence="4" id="KW-0560">Oxidoreductase</keyword>
<keyword evidence="2 7" id="KW-0812">Transmembrane</keyword>
<reference evidence="9" key="1">
    <citation type="submission" date="2022-10" db="EMBL/GenBank/DDBJ databases">
        <title>Algoriphagus sp. a novel bacteria isolate from halophytes salicornia europaea.</title>
        <authorList>
            <person name="Peng Y."/>
            <person name="Jiang L."/>
            <person name="Lee J."/>
        </authorList>
    </citation>
    <scope>NUCLEOTIDE SEQUENCE</scope>
    <source>
        <strain evidence="9">TR-M5</strain>
    </source>
</reference>
<feature type="transmembrane region" description="Helical" evidence="7">
    <location>
        <begin position="31"/>
        <end position="50"/>
    </location>
</feature>
<dbReference type="InterPro" id="IPR006694">
    <property type="entry name" value="Fatty_acid_hydroxylase"/>
</dbReference>
<evidence type="ECO:0000256" key="5">
    <source>
        <dbReference type="ARBA" id="ARBA00023098"/>
    </source>
</evidence>
<evidence type="ECO:0000256" key="1">
    <source>
        <dbReference type="ARBA" id="ARBA00004127"/>
    </source>
</evidence>
<evidence type="ECO:0000256" key="4">
    <source>
        <dbReference type="ARBA" id="ARBA00023002"/>
    </source>
</evidence>
<dbReference type="Proteomes" id="UP001163156">
    <property type="component" value="Chromosome"/>
</dbReference>
<evidence type="ECO:0000256" key="3">
    <source>
        <dbReference type="ARBA" id="ARBA00022989"/>
    </source>
</evidence>
<name>A0ABY6MEY1_9BACT</name>
<dbReference type="PANTHER" id="PTHR21624">
    <property type="entry name" value="STEROL DESATURASE-RELATED PROTEIN"/>
    <property type="match status" value="1"/>
</dbReference>
<keyword evidence="5" id="KW-0443">Lipid metabolism</keyword>